<evidence type="ECO:0000313" key="2">
    <source>
        <dbReference type="EMBL" id="GHF85488.1"/>
    </source>
</evidence>
<dbReference type="EMBL" id="BNAV01000018">
    <property type="protein sequence ID" value="GHF85488.1"/>
    <property type="molecule type" value="Genomic_DNA"/>
</dbReference>
<evidence type="ECO:0000313" key="3">
    <source>
        <dbReference type="Proteomes" id="UP000658656"/>
    </source>
</evidence>
<dbReference type="PRINTS" id="PR00364">
    <property type="entry name" value="DISEASERSIST"/>
</dbReference>
<dbReference type="Pfam" id="PF00196">
    <property type="entry name" value="GerE"/>
    <property type="match status" value="1"/>
</dbReference>
<dbReference type="PANTHER" id="PTHR47691">
    <property type="entry name" value="REGULATOR-RELATED"/>
    <property type="match status" value="1"/>
</dbReference>
<dbReference type="InterPro" id="IPR027417">
    <property type="entry name" value="P-loop_NTPase"/>
</dbReference>
<dbReference type="PRINTS" id="PR00038">
    <property type="entry name" value="HTHLUXR"/>
</dbReference>
<dbReference type="SUPFAM" id="SSF46894">
    <property type="entry name" value="C-terminal effector domain of the bipartite response regulators"/>
    <property type="match status" value="1"/>
</dbReference>
<comment type="caution">
    <text evidence="2">The sequence shown here is derived from an EMBL/GenBank/DDBJ whole genome shotgun (WGS) entry which is preliminary data.</text>
</comment>
<dbReference type="PANTHER" id="PTHR47691:SF3">
    <property type="entry name" value="HTH-TYPE TRANSCRIPTIONAL REGULATOR RV0890C-RELATED"/>
    <property type="match status" value="1"/>
</dbReference>
<dbReference type="AlphaFoldDB" id="A0A8H9J0C0"/>
<dbReference type="InterPro" id="IPR011990">
    <property type="entry name" value="TPR-like_helical_dom_sf"/>
</dbReference>
<dbReference type="Pfam" id="PF25872">
    <property type="entry name" value="HTH_77"/>
    <property type="match status" value="1"/>
</dbReference>
<keyword evidence="3" id="KW-1185">Reference proteome</keyword>
<dbReference type="InterPro" id="IPR036388">
    <property type="entry name" value="WH-like_DNA-bd_sf"/>
</dbReference>
<dbReference type="InterPro" id="IPR000792">
    <property type="entry name" value="Tscrpt_reg_LuxR_C"/>
</dbReference>
<dbReference type="InterPro" id="IPR058852">
    <property type="entry name" value="HTH_77"/>
</dbReference>
<proteinExistence type="predicted"/>
<accession>A0A8H9J0C0</accession>
<dbReference type="GO" id="GO:0006355">
    <property type="term" value="P:regulation of DNA-templated transcription"/>
    <property type="evidence" value="ECO:0007669"/>
    <property type="project" value="InterPro"/>
</dbReference>
<gene>
    <name evidence="2" type="ORF">GCM10017566_69430</name>
</gene>
<reference evidence="2" key="1">
    <citation type="journal article" date="2014" name="Int. J. Syst. Evol. Microbiol.">
        <title>Complete genome sequence of Corynebacterium casei LMG S-19264T (=DSM 44701T), isolated from a smear-ripened cheese.</title>
        <authorList>
            <consortium name="US DOE Joint Genome Institute (JGI-PGF)"/>
            <person name="Walter F."/>
            <person name="Albersmeier A."/>
            <person name="Kalinowski J."/>
            <person name="Ruckert C."/>
        </authorList>
    </citation>
    <scope>NUCLEOTIDE SEQUENCE</scope>
    <source>
        <strain evidence="2">CGMCC 4.7679</strain>
    </source>
</reference>
<dbReference type="Gene3D" id="3.40.50.300">
    <property type="entry name" value="P-loop containing nucleotide triphosphate hydrolases"/>
    <property type="match status" value="1"/>
</dbReference>
<dbReference type="Proteomes" id="UP000658656">
    <property type="component" value="Unassembled WGS sequence"/>
</dbReference>
<feature type="domain" description="HTH luxR-type" evidence="1">
    <location>
        <begin position="678"/>
        <end position="743"/>
    </location>
</feature>
<protein>
    <submittedName>
        <fullName evidence="2">LuxR family transcriptional regulator</fullName>
    </submittedName>
</protein>
<dbReference type="SUPFAM" id="SSF52540">
    <property type="entry name" value="P-loop containing nucleoside triphosphate hydrolases"/>
    <property type="match status" value="1"/>
</dbReference>
<dbReference type="SMART" id="SM00421">
    <property type="entry name" value="HTH_LUXR"/>
    <property type="match status" value="1"/>
</dbReference>
<dbReference type="InterPro" id="IPR016032">
    <property type="entry name" value="Sig_transdc_resp-reg_C-effctor"/>
</dbReference>
<dbReference type="Gene3D" id="1.25.40.10">
    <property type="entry name" value="Tetratricopeptide repeat domain"/>
    <property type="match status" value="1"/>
</dbReference>
<dbReference type="PROSITE" id="PS50043">
    <property type="entry name" value="HTH_LUXR_2"/>
    <property type="match status" value="1"/>
</dbReference>
<dbReference type="GO" id="GO:0003677">
    <property type="term" value="F:DNA binding"/>
    <property type="evidence" value="ECO:0007669"/>
    <property type="project" value="InterPro"/>
</dbReference>
<sequence length="750" mass="80568">MFAERPTLAAVSGSPRTSGNLPAELTGFVGRREELGETKRLLTAARLVMLTGVAGVGKSRLAVRAGAGLRRAFPDGVWLVRLAGLTDPAALPAAVAAGLGLAESEVPARLRDSRLLLILDNCEQLVPACAAYATELLSQTENVRILATSTQLLRADGEQVLVVPPLPVTEDAVALFADRAAAAQPGFRLDAGNRDLVTRICRRLDGIPLAIELAAVRLRVLSPEQLLHRLDDRFGLLTTGHRTAAPRQRTLEAAIAWSFELCTPREQTVWAATSVLAGGFDLETAEAVCGDLAGEDVLDLVAALVDKSVLAREDGGAGHNAWYRMLETVREYGEVRLAESGWAAEVHARLLAYVRRLGRHFEAESFGPRQLEWLDRLRREYPNVRVALEHRGSPEISLALRDFWCASGLAAEGRRLLAAAPAHAGPERARALEAAAFLALQTAEPARAMLVELRELADETGDERAHAGYARCTGLARFLDGDLVSARARLEKALATYRRLDAGSEIFPTLVLLAGVAFFLDDAAGMKAAEEALALSETRRAEWSRGYALWAVALHELRRGDHLRASALLREAIALRTGDPAQLALAVDALAWCAEAAGLPERAAGLLGAARAAWRSAGWRIAGTTPYREFGEHCATRVRRVLDDRTFETAFDATAHGGADEVLAFALTEKTAPPSPGPAPRPGGLTRREREIAGLVAEGLSNREIAARLVIAQRTAETHVENILAKLGFSSRAQIAAWLTERRAAGAGTT</sequence>
<reference evidence="2" key="2">
    <citation type="submission" date="2020-09" db="EMBL/GenBank/DDBJ databases">
        <authorList>
            <person name="Sun Q."/>
            <person name="Zhou Y."/>
        </authorList>
    </citation>
    <scope>NUCLEOTIDE SEQUENCE</scope>
    <source>
        <strain evidence="2">CGMCC 4.7679</strain>
    </source>
</reference>
<dbReference type="CDD" id="cd06170">
    <property type="entry name" value="LuxR_C_like"/>
    <property type="match status" value="1"/>
</dbReference>
<organism evidence="2 3">
    <name type="scientific">Amycolatopsis bartoniae</name>
    <dbReference type="NCBI Taxonomy" id="941986"/>
    <lineage>
        <taxon>Bacteria</taxon>
        <taxon>Bacillati</taxon>
        <taxon>Actinomycetota</taxon>
        <taxon>Actinomycetes</taxon>
        <taxon>Pseudonocardiales</taxon>
        <taxon>Pseudonocardiaceae</taxon>
        <taxon>Amycolatopsis</taxon>
    </lineage>
</organism>
<name>A0A8H9J0C0_9PSEU</name>
<evidence type="ECO:0000259" key="1">
    <source>
        <dbReference type="PROSITE" id="PS50043"/>
    </source>
</evidence>
<dbReference type="Gene3D" id="1.10.10.10">
    <property type="entry name" value="Winged helix-like DNA-binding domain superfamily/Winged helix DNA-binding domain"/>
    <property type="match status" value="1"/>
</dbReference>